<dbReference type="AlphaFoldDB" id="U5GJY2"/>
<evidence type="ECO:0000313" key="1">
    <source>
        <dbReference type="EMBL" id="PNT46617.1"/>
    </source>
</evidence>
<keyword evidence="2" id="KW-1185">Reference proteome</keyword>
<dbReference type="InParanoid" id="U5GJY2"/>
<organism evidence="1 2">
    <name type="scientific">Populus trichocarpa</name>
    <name type="common">Western balsam poplar</name>
    <name type="synonym">Populus balsamifera subsp. trichocarpa</name>
    <dbReference type="NCBI Taxonomy" id="3694"/>
    <lineage>
        <taxon>Eukaryota</taxon>
        <taxon>Viridiplantae</taxon>
        <taxon>Streptophyta</taxon>
        <taxon>Embryophyta</taxon>
        <taxon>Tracheophyta</taxon>
        <taxon>Spermatophyta</taxon>
        <taxon>Magnoliopsida</taxon>
        <taxon>eudicotyledons</taxon>
        <taxon>Gunneridae</taxon>
        <taxon>Pentapetalae</taxon>
        <taxon>rosids</taxon>
        <taxon>fabids</taxon>
        <taxon>Malpighiales</taxon>
        <taxon>Salicaceae</taxon>
        <taxon>Saliceae</taxon>
        <taxon>Populus</taxon>
    </lineage>
</organism>
<evidence type="ECO:0000313" key="2">
    <source>
        <dbReference type="Proteomes" id="UP000006729"/>
    </source>
</evidence>
<accession>U5GJY2</accession>
<sequence length="87" mass="9567">MCICVSVAAQAHVPLSCLIVLTRHFVSGLHGGLVFILTYYSMSINTIGLNCKDLYQRADISCLLWILDSVSFWLQCLFETPNTGSPG</sequence>
<dbReference type="HOGENOM" id="CLU_2487599_0_0_1"/>
<reference evidence="1 2" key="1">
    <citation type="journal article" date="2006" name="Science">
        <title>The genome of black cottonwood, Populus trichocarpa (Torr. &amp; Gray).</title>
        <authorList>
            <person name="Tuskan G.A."/>
            <person name="Difazio S."/>
            <person name="Jansson S."/>
            <person name="Bohlmann J."/>
            <person name="Grigoriev I."/>
            <person name="Hellsten U."/>
            <person name="Putnam N."/>
            <person name="Ralph S."/>
            <person name="Rombauts S."/>
            <person name="Salamov A."/>
            <person name="Schein J."/>
            <person name="Sterck L."/>
            <person name="Aerts A."/>
            <person name="Bhalerao R.R."/>
            <person name="Bhalerao R.P."/>
            <person name="Blaudez D."/>
            <person name="Boerjan W."/>
            <person name="Brun A."/>
            <person name="Brunner A."/>
            <person name="Busov V."/>
            <person name="Campbell M."/>
            <person name="Carlson J."/>
            <person name="Chalot M."/>
            <person name="Chapman J."/>
            <person name="Chen G.L."/>
            <person name="Cooper D."/>
            <person name="Coutinho P.M."/>
            <person name="Couturier J."/>
            <person name="Covert S."/>
            <person name="Cronk Q."/>
            <person name="Cunningham R."/>
            <person name="Davis J."/>
            <person name="Degroeve S."/>
            <person name="Dejardin A."/>
            <person name="Depamphilis C."/>
            <person name="Detter J."/>
            <person name="Dirks B."/>
            <person name="Dubchak I."/>
            <person name="Duplessis S."/>
            <person name="Ehlting J."/>
            <person name="Ellis B."/>
            <person name="Gendler K."/>
            <person name="Goodstein D."/>
            <person name="Gribskov M."/>
            <person name="Grimwood J."/>
            <person name="Groover A."/>
            <person name="Gunter L."/>
            <person name="Hamberger B."/>
            <person name="Heinze B."/>
            <person name="Helariutta Y."/>
            <person name="Henrissat B."/>
            <person name="Holligan D."/>
            <person name="Holt R."/>
            <person name="Huang W."/>
            <person name="Islam-Faridi N."/>
            <person name="Jones S."/>
            <person name="Jones-Rhoades M."/>
            <person name="Jorgensen R."/>
            <person name="Joshi C."/>
            <person name="Kangasjarvi J."/>
            <person name="Karlsson J."/>
            <person name="Kelleher C."/>
            <person name="Kirkpatrick R."/>
            <person name="Kirst M."/>
            <person name="Kohler A."/>
            <person name="Kalluri U."/>
            <person name="Larimer F."/>
            <person name="Leebens-Mack J."/>
            <person name="Leple J.C."/>
            <person name="Locascio P."/>
            <person name="Lou Y."/>
            <person name="Lucas S."/>
            <person name="Martin F."/>
            <person name="Montanini B."/>
            <person name="Napoli C."/>
            <person name="Nelson D.R."/>
            <person name="Nelson C."/>
            <person name="Nieminen K."/>
            <person name="Nilsson O."/>
            <person name="Pereda V."/>
            <person name="Peter G."/>
            <person name="Philippe R."/>
            <person name="Pilate G."/>
            <person name="Poliakov A."/>
            <person name="Razumovskaya J."/>
            <person name="Richardson P."/>
            <person name="Rinaldi C."/>
            <person name="Ritland K."/>
            <person name="Rouze P."/>
            <person name="Ryaboy D."/>
            <person name="Schmutz J."/>
            <person name="Schrader J."/>
            <person name="Segerman B."/>
            <person name="Shin H."/>
            <person name="Siddiqui A."/>
            <person name="Sterky F."/>
            <person name="Terry A."/>
            <person name="Tsai C.J."/>
            <person name="Uberbacher E."/>
            <person name="Unneberg P."/>
            <person name="Vahala J."/>
            <person name="Wall K."/>
            <person name="Wessler S."/>
            <person name="Yang G."/>
            <person name="Yin T."/>
            <person name="Douglas C."/>
            <person name="Marra M."/>
            <person name="Sandberg G."/>
            <person name="Van de Peer Y."/>
            <person name="Rokhsar D."/>
        </authorList>
    </citation>
    <scope>NUCLEOTIDE SEQUENCE [LARGE SCALE GENOMIC DNA]</scope>
    <source>
        <strain evidence="2">cv. Nisqually</strain>
    </source>
</reference>
<protein>
    <submittedName>
        <fullName evidence="1">Uncharacterized protein</fullName>
    </submittedName>
</protein>
<name>U5GJY2_POPTR</name>
<proteinExistence type="predicted"/>
<gene>
    <name evidence="1" type="ORF">POPTR_003G202600</name>
</gene>
<dbReference type="Proteomes" id="UP000006729">
    <property type="component" value="Chromosome 3"/>
</dbReference>
<dbReference type="EMBL" id="CM009292">
    <property type="protein sequence ID" value="PNT46617.1"/>
    <property type="molecule type" value="Genomic_DNA"/>
</dbReference>